<keyword evidence="4" id="KW-0521">NADP</keyword>
<dbReference type="InterPro" id="IPR032837">
    <property type="entry name" value="G1PDH"/>
</dbReference>
<evidence type="ECO:0000256" key="4">
    <source>
        <dbReference type="ARBA" id="ARBA00022857"/>
    </source>
</evidence>
<feature type="binding site" evidence="11">
    <location>
        <position position="123"/>
    </location>
    <ligand>
        <name>glycerol</name>
        <dbReference type="ChEBI" id="CHEBI:17754"/>
    </ligand>
</feature>
<dbReference type="GO" id="GO:0008654">
    <property type="term" value="P:phospholipid biosynthetic process"/>
    <property type="evidence" value="ECO:0007669"/>
    <property type="project" value="UniProtKB-KW"/>
</dbReference>
<evidence type="ECO:0000256" key="3">
    <source>
        <dbReference type="ARBA" id="ARBA00022723"/>
    </source>
</evidence>
<evidence type="ECO:0000313" key="14">
    <source>
        <dbReference type="Proteomes" id="UP000601223"/>
    </source>
</evidence>
<feature type="binding site" evidence="12">
    <location>
        <position position="127"/>
    </location>
    <ligand>
        <name>NAD(+)</name>
        <dbReference type="ChEBI" id="CHEBI:57540"/>
    </ligand>
</feature>
<evidence type="ECO:0000256" key="7">
    <source>
        <dbReference type="ARBA" id="ARBA00023098"/>
    </source>
</evidence>
<comment type="caution">
    <text evidence="13">The sequence shown here is derived from an EMBL/GenBank/DDBJ whole genome shotgun (WGS) entry which is preliminary data.</text>
</comment>
<dbReference type="PANTHER" id="PTHR43616:SF5">
    <property type="entry name" value="GLYCEROL DEHYDROGENASE 1"/>
    <property type="match status" value="1"/>
</dbReference>
<keyword evidence="6 12" id="KW-0520">NAD</keyword>
<keyword evidence="8" id="KW-0594">Phospholipid biosynthesis</keyword>
<evidence type="ECO:0000256" key="5">
    <source>
        <dbReference type="ARBA" id="ARBA00023002"/>
    </source>
</evidence>
<dbReference type="RefSeq" id="WP_203745592.1">
    <property type="nucleotide sequence ID" value="NZ_BONF01000012.1"/>
</dbReference>
<dbReference type="CDD" id="cd08174">
    <property type="entry name" value="G1PDH-like"/>
    <property type="match status" value="1"/>
</dbReference>
<evidence type="ECO:0000256" key="1">
    <source>
        <dbReference type="ARBA" id="ARBA00022490"/>
    </source>
</evidence>
<dbReference type="PIRSF" id="PIRSF000112">
    <property type="entry name" value="Glycerol_dehydrogenase"/>
    <property type="match status" value="1"/>
</dbReference>
<evidence type="ECO:0000256" key="12">
    <source>
        <dbReference type="PIRSR" id="PIRSR000112-3"/>
    </source>
</evidence>
<evidence type="ECO:0000256" key="2">
    <source>
        <dbReference type="ARBA" id="ARBA00022516"/>
    </source>
</evidence>
<keyword evidence="9" id="KW-1208">Phospholipid metabolism</keyword>
<keyword evidence="7" id="KW-0443">Lipid metabolism</keyword>
<feature type="binding site" evidence="10">
    <location>
        <position position="264"/>
    </location>
    <ligand>
        <name>glycerol</name>
        <dbReference type="ChEBI" id="CHEBI:17754"/>
    </ligand>
</feature>
<dbReference type="GO" id="GO:0016614">
    <property type="term" value="F:oxidoreductase activity, acting on CH-OH group of donors"/>
    <property type="evidence" value="ECO:0007669"/>
    <property type="project" value="InterPro"/>
</dbReference>
<accession>A0A8J3JQ91</accession>
<protein>
    <submittedName>
        <fullName evidence="13">Glycerol dehydrogenase</fullName>
    </submittedName>
</protein>
<gene>
    <name evidence="13" type="ORF">Cba03nite_26280</name>
</gene>
<dbReference type="Proteomes" id="UP000601223">
    <property type="component" value="Unassembled WGS sequence"/>
</dbReference>
<proteinExistence type="predicted"/>
<dbReference type="InterPro" id="IPR016205">
    <property type="entry name" value="Glycerol_DH"/>
</dbReference>
<dbReference type="GO" id="GO:0046872">
    <property type="term" value="F:metal ion binding"/>
    <property type="evidence" value="ECO:0007669"/>
    <property type="project" value="UniProtKB-KW"/>
</dbReference>
<dbReference type="Gene3D" id="3.40.50.1970">
    <property type="match status" value="1"/>
</dbReference>
<comment type="cofactor">
    <cofactor evidence="10">
        <name>Zn(2+)</name>
        <dbReference type="ChEBI" id="CHEBI:29105"/>
    </cofactor>
    <text evidence="10">Binds 1 zinc ion per subunit.</text>
</comment>
<feature type="binding site" evidence="10">
    <location>
        <position position="170"/>
    </location>
    <ligand>
        <name>glycerol</name>
        <dbReference type="ChEBI" id="CHEBI:17754"/>
    </ligand>
</feature>
<keyword evidence="3 10" id="KW-0479">Metal-binding</keyword>
<feature type="binding site" evidence="10">
    <location>
        <position position="248"/>
    </location>
    <ligand>
        <name>glycerol</name>
        <dbReference type="ChEBI" id="CHEBI:17754"/>
    </ligand>
</feature>
<keyword evidence="14" id="KW-1185">Reference proteome</keyword>
<sequence>MPLLTRSVQTPLSIDVRRGAVAGLASLLADRRISAGGDVAVVVGPGQGQRIVDMIGPTLQRAEFINIEGGTLESALDLGQRLRGRNYDAIVGIGGGKTIDTTKYAATRAGIPMVSVATTLANDGIASPVASLDHDGARPSYGVHIPLAVVVDLDFVESGPDRSTRAGIAETLSNISAIADWELAHQTRGEPVDGLAVAMARSGAEAVINHPGDISDDGFVTLLAEALITSGLAMAICGTSRPSSGGCHEISHALDILYPGTAGHGEQCGVGALFCTYLRASLDKVHEARFAQISACLKRHGLPRTPADLGLTDEQFVDAVEFAPRTRPDRYTILEHLDLSRDELGERVADYADAVH</sequence>
<organism evidence="13 14">
    <name type="scientific">Catellatospora bangladeshensis</name>
    <dbReference type="NCBI Taxonomy" id="310355"/>
    <lineage>
        <taxon>Bacteria</taxon>
        <taxon>Bacillati</taxon>
        <taxon>Actinomycetota</taxon>
        <taxon>Actinomycetes</taxon>
        <taxon>Micromonosporales</taxon>
        <taxon>Micromonosporaceae</taxon>
        <taxon>Catellatospora</taxon>
    </lineage>
</organism>
<keyword evidence="5" id="KW-0560">Oxidoreductase</keyword>
<dbReference type="PANTHER" id="PTHR43616">
    <property type="entry name" value="GLYCEROL DEHYDROGENASE"/>
    <property type="match status" value="1"/>
</dbReference>
<evidence type="ECO:0000313" key="13">
    <source>
        <dbReference type="EMBL" id="GIF81279.1"/>
    </source>
</evidence>
<dbReference type="SUPFAM" id="SSF56796">
    <property type="entry name" value="Dehydroquinate synthase-like"/>
    <property type="match status" value="1"/>
</dbReference>
<dbReference type="Gene3D" id="1.20.1090.10">
    <property type="entry name" value="Dehydroquinate synthase-like - alpha domain"/>
    <property type="match status" value="1"/>
</dbReference>
<evidence type="ECO:0000256" key="9">
    <source>
        <dbReference type="ARBA" id="ARBA00023264"/>
    </source>
</evidence>
<evidence type="ECO:0000256" key="8">
    <source>
        <dbReference type="ARBA" id="ARBA00023209"/>
    </source>
</evidence>
<dbReference type="EMBL" id="BONF01000012">
    <property type="protein sequence ID" value="GIF81279.1"/>
    <property type="molecule type" value="Genomic_DNA"/>
</dbReference>
<keyword evidence="2" id="KW-0444">Lipid biosynthesis</keyword>
<evidence type="ECO:0000256" key="6">
    <source>
        <dbReference type="ARBA" id="ARBA00023027"/>
    </source>
</evidence>
<name>A0A8J3JQ91_9ACTN</name>
<keyword evidence="10" id="KW-0862">Zinc</keyword>
<reference evidence="13 14" key="1">
    <citation type="submission" date="2021-01" db="EMBL/GenBank/DDBJ databases">
        <title>Whole genome shotgun sequence of Catellatospora bangladeshensis NBRC 107357.</title>
        <authorList>
            <person name="Komaki H."/>
            <person name="Tamura T."/>
        </authorList>
    </citation>
    <scope>NUCLEOTIDE SEQUENCE [LARGE SCALE GENOMIC DNA]</scope>
    <source>
        <strain evidence="13 14">NBRC 107357</strain>
    </source>
</reference>
<evidence type="ECO:0000256" key="11">
    <source>
        <dbReference type="PIRSR" id="PIRSR000112-2"/>
    </source>
</evidence>
<dbReference type="AlphaFoldDB" id="A0A8J3JQ91"/>
<dbReference type="Pfam" id="PF13685">
    <property type="entry name" value="Fe-ADH_2"/>
    <property type="match status" value="1"/>
</dbReference>
<keyword evidence="1" id="KW-0963">Cytoplasm</keyword>
<feature type="binding site" evidence="12">
    <location>
        <begin position="96"/>
        <end position="100"/>
    </location>
    <ligand>
        <name>NAD(+)</name>
        <dbReference type="ChEBI" id="CHEBI:57540"/>
    </ligand>
</feature>
<evidence type="ECO:0000256" key="10">
    <source>
        <dbReference type="PIRSR" id="PIRSR000112-1"/>
    </source>
</evidence>